<proteinExistence type="predicted"/>
<dbReference type="EMBL" id="JACHXK010000005">
    <property type="protein sequence ID" value="MBB3110556.1"/>
    <property type="molecule type" value="Genomic_DNA"/>
</dbReference>
<keyword evidence="3" id="KW-1185">Reference proteome</keyword>
<protein>
    <submittedName>
        <fullName evidence="2">Glycosyltransferase involved in cell wall biosynthesis</fullName>
    </submittedName>
</protein>
<name>A0A7W5AYN9_9BACL</name>
<sequence>MKTRKILIIAADFYPNNTGFSNATLNLVNAVQEYSSHIEVHVFTTVALKNHEEISTAKVIRYVDKYSKKQPFATFSKYAKFNFLKSYIYENQIDLILLETNTFTILQNLLYKEFKHKLAVRIHSTADTEVLIHEKPSGLPSKIQKKLDTRFMEQVNNIISTNNYHLDFVKKWFYKDNVYTIWADKEYFILPNTMPVSKRADIGYQSENYILTLGKLSRNGYVQKGLKDLLKAIYHLKITKQIPSNFKLKLVGDGEMRKDLIAYVTKLGVTDYIDFIKETKHEETLDLINKAKAIVLLSRYEGQSMFITEALALGKPIIITRNNGMKDMLVHGKNGFGVDEGDYKEASEAIIKLYRMNAEELAEMGRESLAIFDEKFHPEEVAHTFAAILDMINPRD</sequence>
<dbReference type="Pfam" id="PF00534">
    <property type="entry name" value="Glycos_transf_1"/>
    <property type="match status" value="1"/>
</dbReference>
<reference evidence="2 3" key="1">
    <citation type="submission" date="2020-08" db="EMBL/GenBank/DDBJ databases">
        <title>Genomic Encyclopedia of Type Strains, Phase III (KMG-III): the genomes of soil and plant-associated and newly described type strains.</title>
        <authorList>
            <person name="Whitman W."/>
        </authorList>
    </citation>
    <scope>NUCLEOTIDE SEQUENCE [LARGE SCALE GENOMIC DNA]</scope>
    <source>
        <strain evidence="2 3">CECT 5862</strain>
    </source>
</reference>
<keyword evidence="2" id="KW-0808">Transferase</keyword>
<dbReference type="AlphaFoldDB" id="A0A7W5AYN9"/>
<dbReference type="Gene3D" id="3.40.50.2000">
    <property type="entry name" value="Glycogen Phosphorylase B"/>
    <property type="match status" value="2"/>
</dbReference>
<evidence type="ECO:0000259" key="1">
    <source>
        <dbReference type="Pfam" id="PF00534"/>
    </source>
</evidence>
<dbReference type="InterPro" id="IPR001296">
    <property type="entry name" value="Glyco_trans_1"/>
</dbReference>
<comment type="caution">
    <text evidence="2">The sequence shown here is derived from an EMBL/GenBank/DDBJ whole genome shotgun (WGS) entry which is preliminary data.</text>
</comment>
<dbReference type="RefSeq" id="WP_183600469.1">
    <property type="nucleotide sequence ID" value="NZ_JACHXK010000005.1"/>
</dbReference>
<dbReference type="GO" id="GO:0016757">
    <property type="term" value="F:glycosyltransferase activity"/>
    <property type="evidence" value="ECO:0007669"/>
    <property type="project" value="InterPro"/>
</dbReference>
<dbReference type="PANTHER" id="PTHR12526:SF572">
    <property type="entry name" value="BLL5144 PROTEIN"/>
    <property type="match status" value="1"/>
</dbReference>
<dbReference type="SUPFAM" id="SSF53756">
    <property type="entry name" value="UDP-Glycosyltransferase/glycogen phosphorylase"/>
    <property type="match status" value="1"/>
</dbReference>
<evidence type="ECO:0000313" key="3">
    <source>
        <dbReference type="Proteomes" id="UP000570361"/>
    </source>
</evidence>
<dbReference type="CDD" id="cd03801">
    <property type="entry name" value="GT4_PimA-like"/>
    <property type="match status" value="1"/>
</dbReference>
<dbReference type="PANTHER" id="PTHR12526">
    <property type="entry name" value="GLYCOSYLTRANSFERASE"/>
    <property type="match status" value="1"/>
</dbReference>
<feature type="domain" description="Glycosyl transferase family 1" evidence="1">
    <location>
        <begin position="206"/>
        <end position="365"/>
    </location>
</feature>
<evidence type="ECO:0000313" key="2">
    <source>
        <dbReference type="EMBL" id="MBB3110556.1"/>
    </source>
</evidence>
<organism evidence="2 3">
    <name type="scientific">Paenibacillus phyllosphaerae</name>
    <dbReference type="NCBI Taxonomy" id="274593"/>
    <lineage>
        <taxon>Bacteria</taxon>
        <taxon>Bacillati</taxon>
        <taxon>Bacillota</taxon>
        <taxon>Bacilli</taxon>
        <taxon>Bacillales</taxon>
        <taxon>Paenibacillaceae</taxon>
        <taxon>Paenibacillus</taxon>
    </lineage>
</organism>
<gene>
    <name evidence="2" type="ORF">FHS18_002623</name>
</gene>
<dbReference type="Proteomes" id="UP000570361">
    <property type="component" value="Unassembled WGS sequence"/>
</dbReference>
<accession>A0A7W5AYN9</accession>